<sequence>MRLWIKDPLAILADGADRGIVVEQGRIVERVAAGREPAVPADAVFDAGDHVVLPGLINTHHHFYQTLTRALPAALDKELFPWLKALYPVWARLDARALDSAVTVAMAELMLSGCTTTTDHHYVFPAGLENAIDIEVDVARRLGMRAVLTRGSMNLSERDGGLPPDGVVQDEDTILEDSLRLIEAYHQRGDGAMIQIALAPCSPFSVTRSLMTRTADLAERHGVRLHTHLAETEDENAFCLETMGRRPLDYLEDCGWLSDRVWLAHGIHFTPAEIDRLATAGTAVTHCACSNQVLASGMCPVHGMERAGVKVGLGVDGSASADSSNLIQEVRAAFLLQRLQYGVKAISHRDALRWATAGSAACIGRGDLGTIAEGFQADLALFKLDELRFAGHGDPLAALVLCGAQRADRVMVAGRWTVEDGRIPGLDTAELARAHQSIARRMTADA</sequence>
<evidence type="ECO:0000313" key="4">
    <source>
        <dbReference type="EMBL" id="QQP91786.1"/>
    </source>
</evidence>
<dbReference type="Proteomes" id="UP000595197">
    <property type="component" value="Chromosome"/>
</dbReference>
<dbReference type="CDD" id="cd01298">
    <property type="entry name" value="ATZ_TRZ_like"/>
    <property type="match status" value="1"/>
</dbReference>
<name>A0ABX7BFD3_9PROT</name>
<evidence type="ECO:0000256" key="2">
    <source>
        <dbReference type="ARBA" id="ARBA00022801"/>
    </source>
</evidence>
<gene>
    <name evidence="4" type="ORF">IGS68_11530</name>
</gene>
<organism evidence="4 5">
    <name type="scientific">Skermanella cutis</name>
    <dbReference type="NCBI Taxonomy" id="2775420"/>
    <lineage>
        <taxon>Bacteria</taxon>
        <taxon>Pseudomonadati</taxon>
        <taxon>Pseudomonadota</taxon>
        <taxon>Alphaproteobacteria</taxon>
        <taxon>Rhodospirillales</taxon>
        <taxon>Azospirillaceae</taxon>
        <taxon>Skermanella</taxon>
    </lineage>
</organism>
<dbReference type="SUPFAM" id="SSF51556">
    <property type="entry name" value="Metallo-dependent hydrolases"/>
    <property type="match status" value="1"/>
</dbReference>
<reference evidence="4" key="1">
    <citation type="submission" date="2021-02" db="EMBL/GenBank/DDBJ databases">
        <title>Skermanella TT6 skin isolate.</title>
        <authorList>
            <person name="Lee K."/>
            <person name="Ganzorig M."/>
        </authorList>
    </citation>
    <scope>NUCLEOTIDE SEQUENCE</scope>
    <source>
        <strain evidence="4">TT6</strain>
    </source>
</reference>
<keyword evidence="2 4" id="KW-0378">Hydrolase</keyword>
<evidence type="ECO:0000313" key="5">
    <source>
        <dbReference type="Proteomes" id="UP000595197"/>
    </source>
</evidence>
<dbReference type="InterPro" id="IPR050287">
    <property type="entry name" value="MTA/SAH_deaminase"/>
</dbReference>
<dbReference type="GO" id="GO:0102127">
    <property type="term" value="F:8-oxoguanine deaminase activity"/>
    <property type="evidence" value="ECO:0007669"/>
    <property type="project" value="UniProtKB-EC"/>
</dbReference>
<comment type="similarity">
    <text evidence="1">Belongs to the metallo-dependent hydrolases superfamily. ATZ/TRZ family.</text>
</comment>
<proteinExistence type="inferred from homology"/>
<dbReference type="PANTHER" id="PTHR43794:SF11">
    <property type="entry name" value="AMIDOHYDROLASE-RELATED DOMAIN-CONTAINING PROTEIN"/>
    <property type="match status" value="1"/>
</dbReference>
<dbReference type="PANTHER" id="PTHR43794">
    <property type="entry name" value="AMINOHYDROLASE SSNA-RELATED"/>
    <property type="match status" value="1"/>
</dbReference>
<protein>
    <submittedName>
        <fullName evidence="4">8-oxoguanine deaminase</fullName>
        <ecNumber evidence="4">3.5.4.32</ecNumber>
    </submittedName>
</protein>
<evidence type="ECO:0000259" key="3">
    <source>
        <dbReference type="Pfam" id="PF01979"/>
    </source>
</evidence>
<dbReference type="RefSeq" id="WP_201080065.1">
    <property type="nucleotide sequence ID" value="NZ_CP067420.1"/>
</dbReference>
<evidence type="ECO:0000256" key="1">
    <source>
        <dbReference type="ARBA" id="ARBA00006745"/>
    </source>
</evidence>
<dbReference type="InterPro" id="IPR032466">
    <property type="entry name" value="Metal_Hydrolase"/>
</dbReference>
<dbReference type="SUPFAM" id="SSF51338">
    <property type="entry name" value="Composite domain of metallo-dependent hydrolases"/>
    <property type="match status" value="1"/>
</dbReference>
<dbReference type="Gene3D" id="3.20.20.140">
    <property type="entry name" value="Metal-dependent hydrolases"/>
    <property type="match status" value="1"/>
</dbReference>
<dbReference type="EMBL" id="CP067420">
    <property type="protein sequence ID" value="QQP91786.1"/>
    <property type="molecule type" value="Genomic_DNA"/>
</dbReference>
<dbReference type="InterPro" id="IPR006680">
    <property type="entry name" value="Amidohydro-rel"/>
</dbReference>
<feature type="domain" description="Amidohydrolase-related" evidence="3">
    <location>
        <begin position="51"/>
        <end position="416"/>
    </location>
</feature>
<dbReference type="InterPro" id="IPR011059">
    <property type="entry name" value="Metal-dep_hydrolase_composite"/>
</dbReference>
<dbReference type="EC" id="3.5.4.32" evidence="4"/>
<dbReference type="NCBIfam" id="NF006055">
    <property type="entry name" value="PRK08203.1"/>
    <property type="match status" value="1"/>
</dbReference>
<dbReference type="Gene3D" id="2.30.40.10">
    <property type="entry name" value="Urease, subunit C, domain 1"/>
    <property type="match status" value="1"/>
</dbReference>
<accession>A0ABX7BFD3</accession>
<dbReference type="Pfam" id="PF01979">
    <property type="entry name" value="Amidohydro_1"/>
    <property type="match status" value="1"/>
</dbReference>
<keyword evidence="5" id="KW-1185">Reference proteome</keyword>